<accession>A0A263CZ76</accession>
<evidence type="ECO:0000313" key="3">
    <source>
        <dbReference type="EMBL" id="OZM71474.1"/>
    </source>
</evidence>
<evidence type="ECO:0000256" key="1">
    <source>
        <dbReference type="SAM" id="MobiDB-lite"/>
    </source>
</evidence>
<comment type="caution">
    <text evidence="3">The sequence shown here is derived from an EMBL/GenBank/DDBJ whole genome shotgun (WGS) entry which is preliminary data.</text>
</comment>
<gene>
    <name evidence="3" type="ORF">CFN78_20225</name>
</gene>
<reference evidence="3 4" key="1">
    <citation type="submission" date="2017-07" db="EMBL/GenBank/DDBJ databases">
        <title>Amycolatopsis antarcticus sp. nov., isolated from the surface of an Antarcticus brown macroalga.</title>
        <authorList>
            <person name="Wang J."/>
            <person name="Leiva S."/>
            <person name="Huang J."/>
            <person name="Huang Y."/>
        </authorList>
    </citation>
    <scope>NUCLEOTIDE SEQUENCE [LARGE SCALE GENOMIC DNA]</scope>
    <source>
        <strain evidence="3 4">AU-G6</strain>
    </source>
</reference>
<keyword evidence="2" id="KW-1133">Transmembrane helix</keyword>
<feature type="transmembrane region" description="Helical" evidence="2">
    <location>
        <begin position="29"/>
        <end position="55"/>
    </location>
</feature>
<keyword evidence="2" id="KW-0472">Membrane</keyword>
<proteinExistence type="predicted"/>
<dbReference type="AlphaFoldDB" id="A0A263CZ76"/>
<dbReference type="Proteomes" id="UP000242444">
    <property type="component" value="Unassembled WGS sequence"/>
</dbReference>
<sequence length="260" mass="26030">MFTDASAPEPPPAAPTPAPPRPPRRRPGLWAGLTAAVVALAVLAVTGFLAPGFLLGEDEPGDPRAVADRLVGGLNSRDAVALDELKCPTAEPDVDRAITGADRVRDLSVDSVREGSAMEAVVSLRGQVDGVPSSMRGRLLNSGGSWCWQDFSLFTSGPRSSAPSSASPSADPAQNSPLAVAQRFVDALNAKDGPAAEAIACGFAGQQLSTAVGKITAGAPALTVGADTGTGAEIGGQLDGGPVSGSVEVQDGCVAALNLA</sequence>
<keyword evidence="2" id="KW-0812">Transmembrane</keyword>
<protein>
    <submittedName>
        <fullName evidence="3">Uncharacterized protein</fullName>
    </submittedName>
</protein>
<keyword evidence="4" id="KW-1185">Reference proteome</keyword>
<evidence type="ECO:0000256" key="2">
    <source>
        <dbReference type="SAM" id="Phobius"/>
    </source>
</evidence>
<feature type="region of interest" description="Disordered" evidence="1">
    <location>
        <begin position="1"/>
        <end position="27"/>
    </location>
</feature>
<organism evidence="3 4">
    <name type="scientific">Amycolatopsis antarctica</name>
    <dbReference type="NCBI Taxonomy" id="1854586"/>
    <lineage>
        <taxon>Bacteria</taxon>
        <taxon>Bacillati</taxon>
        <taxon>Actinomycetota</taxon>
        <taxon>Actinomycetes</taxon>
        <taxon>Pseudonocardiales</taxon>
        <taxon>Pseudonocardiaceae</taxon>
        <taxon>Amycolatopsis</taxon>
    </lineage>
</organism>
<dbReference type="InParanoid" id="A0A263CZ76"/>
<feature type="compositionally biased region" description="Pro residues" evidence="1">
    <location>
        <begin position="8"/>
        <end position="21"/>
    </location>
</feature>
<name>A0A263CZ76_9PSEU</name>
<dbReference type="EMBL" id="NKYE01000013">
    <property type="protein sequence ID" value="OZM71474.1"/>
    <property type="molecule type" value="Genomic_DNA"/>
</dbReference>
<evidence type="ECO:0000313" key="4">
    <source>
        <dbReference type="Proteomes" id="UP000242444"/>
    </source>
</evidence>